<dbReference type="InterPro" id="IPR036249">
    <property type="entry name" value="Thioredoxin-like_sf"/>
</dbReference>
<sequence length="566" mass="62299">MQPAFNLKKIFFFLIMLCFLLGFNSKSEAMQSTGNDTISTSDVQFSPLPTDTETVKTTAVPVKKEVVKQKAKAIEAKETKQSLWAIFLAGLLGGFAALLMPCIFPMLPLTVSYFTKTAQSRGSAITKAIIYGLSIIVIYVALGLLITVIFGADALNDLATNGIFNIVFFLLLVVFAISFFGAFELTLPSSWANKMDEQSDKGGFIGLFFMAATLALVSFSCTGPIIGTLLVQAATMGALLGPAVGMFGFSLALAIPFALFALFPSWLKSLPKSGGWLNSVKVVLGFLELALALKFLSNVDLAYHWEWFDREIFLVLWIVIFGLMGLYLLGKLKFSHDSPVDYISIPRLFLAIIVLAFTIYMVPGLWGAPLKSISAFLPPLQTQDFDLYTPSLTAGNRTANTSTQNSEETLHKYASIFKAPLGLNAFFDYDEALAYAKKNHKPVMIDFTGHACVNCRKMEASVWTDKNVYSTISNDFVLLQLYVDDKTDLGPNEQFVTAQGKKIRTIGNKWSEFQASRFKANSQPFYVLLDDEGNLLVPPQGADYNPKSYENFLQSGLRAFGKTAVK</sequence>
<feature type="transmembrane region" description="Helical" evidence="6">
    <location>
        <begin position="349"/>
        <end position="368"/>
    </location>
</feature>
<protein>
    <submittedName>
        <fullName evidence="9">DUF255 domain-containing protein</fullName>
    </submittedName>
</protein>
<keyword evidence="10" id="KW-1185">Reference proteome</keyword>
<evidence type="ECO:0000256" key="5">
    <source>
        <dbReference type="ARBA" id="ARBA00023136"/>
    </source>
</evidence>
<dbReference type="GO" id="GO:0015035">
    <property type="term" value="F:protein-disulfide reductase activity"/>
    <property type="evidence" value="ECO:0007669"/>
    <property type="project" value="TreeGrafter"/>
</dbReference>
<dbReference type="Gene3D" id="3.40.30.10">
    <property type="entry name" value="Glutaredoxin"/>
    <property type="match status" value="1"/>
</dbReference>
<evidence type="ECO:0000313" key="9">
    <source>
        <dbReference type="EMBL" id="MVN22791.1"/>
    </source>
</evidence>
<dbReference type="Pfam" id="PF02683">
    <property type="entry name" value="DsbD_TM"/>
    <property type="match status" value="1"/>
</dbReference>
<dbReference type="Pfam" id="PF13899">
    <property type="entry name" value="Thioredoxin_7"/>
    <property type="match status" value="1"/>
</dbReference>
<feature type="signal peptide" evidence="7">
    <location>
        <begin position="1"/>
        <end position="29"/>
    </location>
</feature>
<comment type="caution">
    <text evidence="9">The sequence shown here is derived from an EMBL/GenBank/DDBJ whole genome shotgun (WGS) entry which is preliminary data.</text>
</comment>
<feature type="transmembrane region" description="Helical" evidence="6">
    <location>
        <begin position="162"/>
        <end position="183"/>
    </location>
</feature>
<dbReference type="GO" id="GO:0045454">
    <property type="term" value="P:cell redox homeostasis"/>
    <property type="evidence" value="ECO:0007669"/>
    <property type="project" value="TreeGrafter"/>
</dbReference>
<accession>A0A7K1SZQ1</accession>
<reference evidence="9 10" key="1">
    <citation type="submission" date="2019-12" db="EMBL/GenBank/DDBJ databases">
        <title>Mucilaginibacter sp. HMF7410 genome sequencing and assembly.</title>
        <authorList>
            <person name="Kang H."/>
            <person name="Cha I."/>
            <person name="Kim H."/>
            <person name="Joh K."/>
        </authorList>
    </citation>
    <scope>NUCLEOTIDE SEQUENCE [LARGE SCALE GENOMIC DNA]</scope>
    <source>
        <strain evidence="9 10">HMF7410</strain>
    </source>
</reference>
<keyword evidence="7" id="KW-0732">Signal</keyword>
<comment type="subcellular location">
    <subcellularLocation>
        <location evidence="1">Membrane</location>
        <topology evidence="1">Multi-pass membrane protein</topology>
    </subcellularLocation>
</comment>
<dbReference type="AlphaFoldDB" id="A0A7K1SZQ1"/>
<organism evidence="9 10">
    <name type="scientific">Mucilaginibacter arboris</name>
    <dbReference type="NCBI Taxonomy" id="2682090"/>
    <lineage>
        <taxon>Bacteria</taxon>
        <taxon>Pseudomonadati</taxon>
        <taxon>Bacteroidota</taxon>
        <taxon>Sphingobacteriia</taxon>
        <taxon>Sphingobacteriales</taxon>
        <taxon>Sphingobacteriaceae</taxon>
        <taxon>Mucilaginibacter</taxon>
    </lineage>
</organism>
<feature type="transmembrane region" description="Helical" evidence="6">
    <location>
        <begin position="204"/>
        <end position="231"/>
    </location>
</feature>
<feature type="transmembrane region" description="Helical" evidence="6">
    <location>
        <begin position="275"/>
        <end position="292"/>
    </location>
</feature>
<dbReference type="EMBL" id="WPIK01000014">
    <property type="protein sequence ID" value="MVN22791.1"/>
    <property type="molecule type" value="Genomic_DNA"/>
</dbReference>
<keyword evidence="2 6" id="KW-0812">Transmembrane</keyword>
<keyword evidence="5 6" id="KW-0472">Membrane</keyword>
<feature type="chain" id="PRO_5029482878" evidence="7">
    <location>
        <begin position="30"/>
        <end position="566"/>
    </location>
</feature>
<feature type="transmembrane region" description="Helical" evidence="6">
    <location>
        <begin position="128"/>
        <end position="150"/>
    </location>
</feature>
<dbReference type="InterPro" id="IPR003834">
    <property type="entry name" value="Cyt_c_assmbl_TM_dom"/>
</dbReference>
<keyword evidence="3" id="KW-0201">Cytochrome c-type biogenesis</keyword>
<dbReference type="RefSeq" id="WP_157568395.1">
    <property type="nucleotide sequence ID" value="NZ_WPIK01000014.1"/>
</dbReference>
<gene>
    <name evidence="9" type="ORF">GO621_14785</name>
</gene>
<evidence type="ECO:0000256" key="3">
    <source>
        <dbReference type="ARBA" id="ARBA00022748"/>
    </source>
</evidence>
<dbReference type="GO" id="GO:0016020">
    <property type="term" value="C:membrane"/>
    <property type="evidence" value="ECO:0007669"/>
    <property type="project" value="UniProtKB-SubCell"/>
</dbReference>
<dbReference type="PANTHER" id="PTHR32234:SF0">
    <property type="entry name" value="THIOL:DISULFIDE INTERCHANGE PROTEIN DSBD"/>
    <property type="match status" value="1"/>
</dbReference>
<dbReference type="GO" id="GO:0017004">
    <property type="term" value="P:cytochrome complex assembly"/>
    <property type="evidence" value="ECO:0007669"/>
    <property type="project" value="UniProtKB-KW"/>
</dbReference>
<evidence type="ECO:0000256" key="2">
    <source>
        <dbReference type="ARBA" id="ARBA00022692"/>
    </source>
</evidence>
<evidence type="ECO:0000256" key="1">
    <source>
        <dbReference type="ARBA" id="ARBA00004141"/>
    </source>
</evidence>
<evidence type="ECO:0000313" key="10">
    <source>
        <dbReference type="Proteomes" id="UP000462014"/>
    </source>
</evidence>
<feature type="transmembrane region" description="Helical" evidence="6">
    <location>
        <begin position="83"/>
        <end position="107"/>
    </location>
</feature>
<evidence type="ECO:0000259" key="8">
    <source>
        <dbReference type="Pfam" id="PF02683"/>
    </source>
</evidence>
<evidence type="ECO:0000256" key="4">
    <source>
        <dbReference type="ARBA" id="ARBA00022989"/>
    </source>
</evidence>
<feature type="domain" description="Cytochrome C biogenesis protein transmembrane" evidence="8">
    <location>
        <begin position="84"/>
        <end position="298"/>
    </location>
</feature>
<evidence type="ECO:0000256" key="7">
    <source>
        <dbReference type="SAM" id="SignalP"/>
    </source>
</evidence>
<dbReference type="Proteomes" id="UP000462014">
    <property type="component" value="Unassembled WGS sequence"/>
</dbReference>
<proteinExistence type="predicted"/>
<dbReference type="SUPFAM" id="SSF52833">
    <property type="entry name" value="Thioredoxin-like"/>
    <property type="match status" value="1"/>
</dbReference>
<feature type="transmembrane region" description="Helical" evidence="6">
    <location>
        <begin position="243"/>
        <end position="263"/>
    </location>
</feature>
<keyword evidence="4 6" id="KW-1133">Transmembrane helix</keyword>
<name>A0A7K1SZQ1_9SPHI</name>
<evidence type="ECO:0000256" key="6">
    <source>
        <dbReference type="SAM" id="Phobius"/>
    </source>
</evidence>
<dbReference type="PANTHER" id="PTHR32234">
    <property type="entry name" value="THIOL:DISULFIDE INTERCHANGE PROTEIN DSBD"/>
    <property type="match status" value="1"/>
</dbReference>
<feature type="transmembrane region" description="Helical" evidence="6">
    <location>
        <begin position="312"/>
        <end position="329"/>
    </location>
</feature>